<dbReference type="InterPro" id="IPR036397">
    <property type="entry name" value="RNaseH_sf"/>
</dbReference>
<dbReference type="Gene3D" id="3.30.420.10">
    <property type="entry name" value="Ribonuclease H-like superfamily/Ribonuclease H"/>
    <property type="match status" value="1"/>
</dbReference>
<organism evidence="2 3">
    <name type="scientific">Actinidia rufa</name>
    <dbReference type="NCBI Taxonomy" id="165716"/>
    <lineage>
        <taxon>Eukaryota</taxon>
        <taxon>Viridiplantae</taxon>
        <taxon>Streptophyta</taxon>
        <taxon>Embryophyta</taxon>
        <taxon>Tracheophyta</taxon>
        <taxon>Spermatophyta</taxon>
        <taxon>Magnoliopsida</taxon>
        <taxon>eudicotyledons</taxon>
        <taxon>Gunneridae</taxon>
        <taxon>Pentapetalae</taxon>
        <taxon>asterids</taxon>
        <taxon>Ericales</taxon>
        <taxon>Actinidiaceae</taxon>
        <taxon>Actinidia</taxon>
    </lineage>
</organism>
<keyword evidence="3" id="KW-1185">Reference proteome</keyword>
<dbReference type="GO" id="GO:0003676">
    <property type="term" value="F:nucleic acid binding"/>
    <property type="evidence" value="ECO:0007669"/>
    <property type="project" value="InterPro"/>
</dbReference>
<comment type="caution">
    <text evidence="2">The sequence shown here is derived from an EMBL/GenBank/DDBJ whole genome shotgun (WGS) entry which is preliminary data.</text>
</comment>
<evidence type="ECO:0000259" key="1">
    <source>
        <dbReference type="Pfam" id="PF13456"/>
    </source>
</evidence>
<dbReference type="InterPro" id="IPR012337">
    <property type="entry name" value="RNaseH-like_sf"/>
</dbReference>
<gene>
    <name evidence="2" type="ORF">Acr_14g0004300</name>
</gene>
<dbReference type="SUPFAM" id="SSF53098">
    <property type="entry name" value="Ribonuclease H-like"/>
    <property type="match status" value="1"/>
</dbReference>
<dbReference type="AlphaFoldDB" id="A0A7J0FQ02"/>
<dbReference type="PANTHER" id="PTHR47723">
    <property type="entry name" value="OS05G0353850 PROTEIN"/>
    <property type="match status" value="1"/>
</dbReference>
<dbReference type="InterPro" id="IPR053151">
    <property type="entry name" value="RNase_H-like"/>
</dbReference>
<proteinExistence type="predicted"/>
<dbReference type="InterPro" id="IPR002156">
    <property type="entry name" value="RNaseH_domain"/>
</dbReference>
<dbReference type="Proteomes" id="UP000585474">
    <property type="component" value="Unassembled WGS sequence"/>
</dbReference>
<dbReference type="PANTHER" id="PTHR47723:SF13">
    <property type="entry name" value="PUTATIVE-RELATED"/>
    <property type="match status" value="1"/>
</dbReference>
<dbReference type="GO" id="GO:0004523">
    <property type="term" value="F:RNA-DNA hybrid ribonuclease activity"/>
    <property type="evidence" value="ECO:0007669"/>
    <property type="project" value="InterPro"/>
</dbReference>
<evidence type="ECO:0000313" key="3">
    <source>
        <dbReference type="Proteomes" id="UP000585474"/>
    </source>
</evidence>
<reference evidence="2 3" key="1">
    <citation type="submission" date="2019-07" db="EMBL/GenBank/DDBJ databases">
        <title>De Novo Assembly of kiwifruit Actinidia rufa.</title>
        <authorList>
            <person name="Sugita-Konishi S."/>
            <person name="Sato K."/>
            <person name="Mori E."/>
            <person name="Abe Y."/>
            <person name="Kisaki G."/>
            <person name="Hamano K."/>
            <person name="Suezawa K."/>
            <person name="Otani M."/>
            <person name="Fukuda T."/>
            <person name="Manabe T."/>
            <person name="Gomi K."/>
            <person name="Tabuchi M."/>
            <person name="Akimitsu K."/>
            <person name="Kataoka I."/>
        </authorList>
    </citation>
    <scope>NUCLEOTIDE SEQUENCE [LARGE SCALE GENOMIC DNA]</scope>
    <source>
        <strain evidence="3">cv. Fuchu</strain>
    </source>
</reference>
<sequence>MNTDAISWGDIAVAGQSGCGGLIQDDNGNWIKASTAGSIEAEVWAIYRGLTIILEDGLDQVEINIDSETAMEIIRDGPLQKPRSRLLPLC</sequence>
<accession>A0A7J0FQ02</accession>
<evidence type="ECO:0000313" key="2">
    <source>
        <dbReference type="EMBL" id="GFZ00795.1"/>
    </source>
</evidence>
<feature type="domain" description="RNase H type-1" evidence="1">
    <location>
        <begin position="14"/>
        <end position="78"/>
    </location>
</feature>
<dbReference type="Pfam" id="PF13456">
    <property type="entry name" value="RVT_3"/>
    <property type="match status" value="1"/>
</dbReference>
<dbReference type="OrthoDB" id="961708at2759"/>
<protein>
    <recommendedName>
        <fullName evidence="1">RNase H type-1 domain-containing protein</fullName>
    </recommendedName>
</protein>
<name>A0A7J0FQ02_9ERIC</name>
<dbReference type="EMBL" id="BJWL01000014">
    <property type="protein sequence ID" value="GFZ00795.1"/>
    <property type="molecule type" value="Genomic_DNA"/>
</dbReference>